<evidence type="ECO:0000313" key="4">
    <source>
        <dbReference type="EMBL" id="TAA76153.1"/>
    </source>
</evidence>
<comment type="caution">
    <text evidence="4">The sequence shown here is derived from an EMBL/GenBank/DDBJ whole genome shotgun (WGS) entry which is preliminary data.</text>
</comment>
<dbReference type="GO" id="GO:0030490">
    <property type="term" value="P:maturation of SSU-rRNA"/>
    <property type="evidence" value="ECO:0007669"/>
    <property type="project" value="UniProtKB-UniRule"/>
</dbReference>
<reference evidence="4" key="1">
    <citation type="submission" date="2017-07" db="EMBL/GenBank/DDBJ databases">
        <title>The cable genome - Insights into the physiology and evolution of filamentous bacteria capable of sulfide oxidation via long distance electron transfer.</title>
        <authorList>
            <person name="Thorup C."/>
            <person name="Bjerg J.T."/>
            <person name="Schreiber L."/>
            <person name="Nielsen L.P."/>
            <person name="Kjeldsen K.U."/>
            <person name="Boesen T."/>
            <person name="Boggild A."/>
            <person name="Meysman F."/>
            <person name="Geelhoed J."/>
            <person name="Schramm A."/>
        </authorList>
    </citation>
    <scope>NUCLEOTIDE SEQUENCE [LARGE SCALE GENOMIC DNA]</scope>
    <source>
        <strain evidence="4">GS</strain>
    </source>
</reference>
<dbReference type="Proteomes" id="UP000316238">
    <property type="component" value="Unassembled WGS sequence"/>
</dbReference>
<keyword evidence="1 2" id="KW-0690">Ribosome biogenesis</keyword>
<evidence type="ECO:0000256" key="2">
    <source>
        <dbReference type="HAMAP-Rule" id="MF_00003"/>
    </source>
</evidence>
<dbReference type="InterPro" id="IPR020053">
    <property type="entry name" value="Ribosome-bd_factorA_CS"/>
</dbReference>
<proteinExistence type="inferred from homology"/>
<organism evidence="4 5">
    <name type="scientific">Candidatus Electronema aureum</name>
    <dbReference type="NCBI Taxonomy" id="2005002"/>
    <lineage>
        <taxon>Bacteria</taxon>
        <taxon>Pseudomonadati</taxon>
        <taxon>Thermodesulfobacteriota</taxon>
        <taxon>Desulfobulbia</taxon>
        <taxon>Desulfobulbales</taxon>
        <taxon>Desulfobulbaceae</taxon>
        <taxon>Candidatus Electronema</taxon>
    </lineage>
</organism>
<feature type="region of interest" description="Disordered" evidence="3">
    <location>
        <begin position="1"/>
        <end position="21"/>
    </location>
</feature>
<comment type="function">
    <text evidence="2">One of several proteins that assist in the late maturation steps of the functional core of the 30S ribosomal subunit. Associates with free 30S ribosomal subunits (but not with 30S subunits that are part of 70S ribosomes or polysomes). Required for efficient processing of 16S rRNA. May interact with the 5'-terminal helix region of 16S rRNA.</text>
</comment>
<dbReference type="PROSITE" id="PS01319">
    <property type="entry name" value="RBFA"/>
    <property type="match status" value="1"/>
</dbReference>
<evidence type="ECO:0000313" key="5">
    <source>
        <dbReference type="Proteomes" id="UP000316238"/>
    </source>
</evidence>
<dbReference type="PANTHER" id="PTHR33515">
    <property type="entry name" value="RIBOSOME-BINDING FACTOR A, CHLOROPLASTIC-RELATED"/>
    <property type="match status" value="1"/>
</dbReference>
<dbReference type="GO" id="GO:0043024">
    <property type="term" value="F:ribosomal small subunit binding"/>
    <property type="evidence" value="ECO:0007669"/>
    <property type="project" value="TreeGrafter"/>
</dbReference>
<dbReference type="EMBL" id="NQJD01000001">
    <property type="protein sequence ID" value="TAA76153.1"/>
    <property type="molecule type" value="Genomic_DNA"/>
</dbReference>
<sequence length="138" mass="16030">MRQEFDFTLPGLGKPKSSRPDRVAEAVMQELSVLLRQDVRDARLTRVAYSRVQVTPDLKQAKIWFTVPEGSSSAEVLKALRNASGFFRSHLAKTLNMRCTPALLFFYDRQSEEVERLERLFRQINKERPKESGEEDRE</sequence>
<keyword evidence="2" id="KW-0963">Cytoplasm</keyword>
<name>A0A521G578_9BACT</name>
<comment type="subcellular location">
    <subcellularLocation>
        <location evidence="2">Cytoplasm</location>
    </subcellularLocation>
</comment>
<dbReference type="Pfam" id="PF02033">
    <property type="entry name" value="RBFA"/>
    <property type="match status" value="1"/>
</dbReference>
<dbReference type="InterPro" id="IPR000238">
    <property type="entry name" value="RbfA"/>
</dbReference>
<comment type="similarity">
    <text evidence="2">Belongs to the RbfA family.</text>
</comment>
<dbReference type="InterPro" id="IPR015946">
    <property type="entry name" value="KH_dom-like_a/b"/>
</dbReference>
<dbReference type="SUPFAM" id="SSF89919">
    <property type="entry name" value="Ribosome-binding factor A, RbfA"/>
    <property type="match status" value="1"/>
</dbReference>
<dbReference type="GO" id="GO:0005829">
    <property type="term" value="C:cytosol"/>
    <property type="evidence" value="ECO:0007669"/>
    <property type="project" value="TreeGrafter"/>
</dbReference>
<comment type="subunit">
    <text evidence="2">Monomer. Binds 30S ribosomal subunits, but not 50S ribosomal subunits or 70S ribosomes.</text>
</comment>
<keyword evidence="5" id="KW-1185">Reference proteome</keyword>
<accession>A0A521G578</accession>
<dbReference type="PANTHER" id="PTHR33515:SF1">
    <property type="entry name" value="RIBOSOME-BINDING FACTOR A, CHLOROPLASTIC-RELATED"/>
    <property type="match status" value="1"/>
</dbReference>
<dbReference type="Gene3D" id="3.30.300.20">
    <property type="match status" value="1"/>
</dbReference>
<dbReference type="AlphaFoldDB" id="A0A521G578"/>
<protein>
    <recommendedName>
        <fullName evidence="2">Ribosome-binding factor A</fullName>
    </recommendedName>
</protein>
<gene>
    <name evidence="2" type="primary">rbfA</name>
    <name evidence="4" type="ORF">CDV28_10149</name>
</gene>
<dbReference type="NCBIfam" id="TIGR00082">
    <property type="entry name" value="rbfA"/>
    <property type="match status" value="1"/>
</dbReference>
<dbReference type="InterPro" id="IPR023799">
    <property type="entry name" value="RbfA_dom_sf"/>
</dbReference>
<dbReference type="HAMAP" id="MF_00003">
    <property type="entry name" value="RbfA"/>
    <property type="match status" value="1"/>
</dbReference>
<evidence type="ECO:0000256" key="3">
    <source>
        <dbReference type="SAM" id="MobiDB-lite"/>
    </source>
</evidence>
<evidence type="ECO:0000256" key="1">
    <source>
        <dbReference type="ARBA" id="ARBA00022517"/>
    </source>
</evidence>